<proteinExistence type="predicted"/>
<feature type="region of interest" description="Disordered" evidence="1">
    <location>
        <begin position="35"/>
        <end position="62"/>
    </location>
</feature>
<sequence length="157" mass="16940">MERHLAWLLALIIVLTTWFALLCYGATVKKKASAQHRNTGSQSHDQTSTNSSNEQLNGATEPCSCNQTDELNGCRQTSCDEQSASGVGSDDAVGEMRIISIDEAVAEIRISIDEAVAVALAQVQGSCSPTEDRLPAFTKCANQQRSSDAEQVGKYRM</sequence>
<dbReference type="EMBL" id="JABFUD020000019">
    <property type="protein sequence ID" value="KAI5065530.1"/>
    <property type="molecule type" value="Genomic_DNA"/>
</dbReference>
<reference evidence="3" key="1">
    <citation type="submission" date="2021-01" db="EMBL/GenBank/DDBJ databases">
        <title>Adiantum capillus-veneris genome.</title>
        <authorList>
            <person name="Fang Y."/>
            <person name="Liao Q."/>
        </authorList>
    </citation>
    <scope>NUCLEOTIDE SEQUENCE</scope>
    <source>
        <strain evidence="3">H3</strain>
        <tissue evidence="3">Leaf</tissue>
    </source>
</reference>
<dbReference type="AlphaFoldDB" id="A0A9D4Z990"/>
<protein>
    <submittedName>
        <fullName evidence="3">Uncharacterized protein</fullName>
    </submittedName>
</protein>
<comment type="caution">
    <text evidence="3">The sequence shown here is derived from an EMBL/GenBank/DDBJ whole genome shotgun (WGS) entry which is preliminary data.</text>
</comment>
<evidence type="ECO:0000313" key="4">
    <source>
        <dbReference type="Proteomes" id="UP000886520"/>
    </source>
</evidence>
<dbReference type="Proteomes" id="UP000886520">
    <property type="component" value="Chromosome 19"/>
</dbReference>
<accession>A0A9D4Z990</accession>
<feature type="signal peptide" evidence="2">
    <location>
        <begin position="1"/>
        <end position="25"/>
    </location>
</feature>
<keyword evidence="2" id="KW-0732">Signal</keyword>
<organism evidence="3 4">
    <name type="scientific">Adiantum capillus-veneris</name>
    <name type="common">Maidenhair fern</name>
    <dbReference type="NCBI Taxonomy" id="13818"/>
    <lineage>
        <taxon>Eukaryota</taxon>
        <taxon>Viridiplantae</taxon>
        <taxon>Streptophyta</taxon>
        <taxon>Embryophyta</taxon>
        <taxon>Tracheophyta</taxon>
        <taxon>Polypodiopsida</taxon>
        <taxon>Polypodiidae</taxon>
        <taxon>Polypodiales</taxon>
        <taxon>Pteridineae</taxon>
        <taxon>Pteridaceae</taxon>
        <taxon>Vittarioideae</taxon>
        <taxon>Adiantum</taxon>
    </lineage>
</organism>
<gene>
    <name evidence="3" type="ORF">GOP47_0020225</name>
</gene>
<keyword evidence="4" id="KW-1185">Reference proteome</keyword>
<evidence type="ECO:0000256" key="1">
    <source>
        <dbReference type="SAM" id="MobiDB-lite"/>
    </source>
</evidence>
<evidence type="ECO:0000313" key="3">
    <source>
        <dbReference type="EMBL" id="KAI5065530.1"/>
    </source>
</evidence>
<name>A0A9D4Z990_ADICA</name>
<dbReference type="OrthoDB" id="1991917at2759"/>
<evidence type="ECO:0000256" key="2">
    <source>
        <dbReference type="SAM" id="SignalP"/>
    </source>
</evidence>
<feature type="chain" id="PRO_5039613474" evidence="2">
    <location>
        <begin position="26"/>
        <end position="157"/>
    </location>
</feature>